<dbReference type="InterPro" id="IPR011701">
    <property type="entry name" value="MFS"/>
</dbReference>
<dbReference type="SUPFAM" id="SSF103473">
    <property type="entry name" value="MFS general substrate transporter"/>
    <property type="match status" value="1"/>
</dbReference>
<evidence type="ECO:0000256" key="4">
    <source>
        <dbReference type="ARBA" id="ARBA00023136"/>
    </source>
</evidence>
<dbReference type="EMBL" id="JAKXMK010000072">
    <property type="protein sequence ID" value="MCH6172419.1"/>
    <property type="molecule type" value="Genomic_DNA"/>
</dbReference>
<feature type="domain" description="Major facilitator superfamily (MFS) profile" evidence="6">
    <location>
        <begin position="18"/>
        <end position="449"/>
    </location>
</feature>
<dbReference type="Proteomes" id="UP001299970">
    <property type="component" value="Unassembled WGS sequence"/>
</dbReference>
<feature type="transmembrane region" description="Helical" evidence="5">
    <location>
        <begin position="112"/>
        <end position="129"/>
    </location>
</feature>
<dbReference type="InterPro" id="IPR020846">
    <property type="entry name" value="MFS_dom"/>
</dbReference>
<dbReference type="PANTHER" id="PTHR23501">
    <property type="entry name" value="MAJOR FACILITATOR SUPERFAMILY"/>
    <property type="match status" value="1"/>
</dbReference>
<evidence type="ECO:0000313" key="8">
    <source>
        <dbReference type="Proteomes" id="UP001299970"/>
    </source>
</evidence>
<sequence>MTRTAADAGLMQGRLRTLTLGSVALVSLAAFEAIAVATAMPTVAAALDGLAAYALAFGLPLATSVVGMVLAGVWSDLRGPGGAMRVGVAGFVLGLLLAGLAPAMPLLAMGRAVQGLGSGLFSVALYVVVARVVPAALRPRIFAAFAAAWVLPAVVGPPLAGLLVETVGWRSVFLLAAVLALPAALLVEPALRGLGTAIDDGTSTGHRRTRRVLWAVGAAAGAAGLHQAGQLGGVPALLLGVVAVAAVVVSGPHLLPAGTLLARPGLPAVIAVRGVLSAAFFAAEAFLPLLLSRERDLSPTMSGLVLTVAAVTWSAGSWFQGRDRAPSRTALLRAGTALVALGVLAAGATVVPGVPVAVAGIGWAAGGLGMGMAYPTLSVLTLELSAPSEQGTNSSALQIADALFAAVVLALTGALFAALVDAGTVAYLAGTAVAGGLALVAVLIAGRARAATE</sequence>
<feature type="transmembrane region" description="Helical" evidence="5">
    <location>
        <begin position="267"/>
        <end position="291"/>
    </location>
</feature>
<feature type="transmembrane region" description="Helical" evidence="5">
    <location>
        <begin position="331"/>
        <end position="351"/>
    </location>
</feature>
<feature type="transmembrane region" description="Helical" evidence="5">
    <location>
        <begin position="172"/>
        <end position="191"/>
    </location>
</feature>
<dbReference type="PROSITE" id="PS50850">
    <property type="entry name" value="MFS"/>
    <property type="match status" value="1"/>
</dbReference>
<feature type="transmembrane region" description="Helical" evidence="5">
    <location>
        <begin position="426"/>
        <end position="446"/>
    </location>
</feature>
<keyword evidence="2 5" id="KW-0812">Transmembrane</keyword>
<comment type="subcellular location">
    <subcellularLocation>
        <location evidence="1">Cell membrane</location>
        <topology evidence="1">Multi-pass membrane protein</topology>
    </subcellularLocation>
</comment>
<dbReference type="RefSeq" id="WP_241043222.1">
    <property type="nucleotide sequence ID" value="NZ_BAAAJF010000064.1"/>
</dbReference>
<dbReference type="Pfam" id="PF07690">
    <property type="entry name" value="MFS_1"/>
    <property type="match status" value="1"/>
</dbReference>
<dbReference type="InterPro" id="IPR036259">
    <property type="entry name" value="MFS_trans_sf"/>
</dbReference>
<evidence type="ECO:0000256" key="2">
    <source>
        <dbReference type="ARBA" id="ARBA00022692"/>
    </source>
</evidence>
<gene>
    <name evidence="7" type="ORF">MMF94_42705</name>
</gene>
<keyword evidence="3 5" id="KW-1133">Transmembrane helix</keyword>
<evidence type="ECO:0000256" key="3">
    <source>
        <dbReference type="ARBA" id="ARBA00022989"/>
    </source>
</evidence>
<evidence type="ECO:0000259" key="6">
    <source>
        <dbReference type="PROSITE" id="PS50850"/>
    </source>
</evidence>
<feature type="transmembrane region" description="Helical" evidence="5">
    <location>
        <begin position="357"/>
        <end position="382"/>
    </location>
</feature>
<keyword evidence="8" id="KW-1185">Reference proteome</keyword>
<protein>
    <submittedName>
        <fullName evidence="7">MFS transporter</fullName>
    </submittedName>
</protein>
<dbReference type="PANTHER" id="PTHR23501:SF154">
    <property type="entry name" value="MULTIDRUG-EFFLUX TRANSPORTER RV1634-RELATED"/>
    <property type="match status" value="1"/>
</dbReference>
<organism evidence="7 8">
    <name type="scientific">Pseudonocardia alaniniphila</name>
    <dbReference type="NCBI Taxonomy" id="75291"/>
    <lineage>
        <taxon>Bacteria</taxon>
        <taxon>Bacillati</taxon>
        <taxon>Actinomycetota</taxon>
        <taxon>Actinomycetes</taxon>
        <taxon>Pseudonocardiales</taxon>
        <taxon>Pseudonocardiaceae</taxon>
        <taxon>Pseudonocardia</taxon>
    </lineage>
</organism>
<comment type="caution">
    <text evidence="7">The sequence shown here is derived from an EMBL/GenBank/DDBJ whole genome shotgun (WGS) entry which is preliminary data.</text>
</comment>
<feature type="transmembrane region" description="Helical" evidence="5">
    <location>
        <begin position="141"/>
        <end position="160"/>
    </location>
</feature>
<feature type="transmembrane region" description="Helical" evidence="5">
    <location>
        <begin position="50"/>
        <end position="74"/>
    </location>
</feature>
<dbReference type="Gene3D" id="1.20.1250.20">
    <property type="entry name" value="MFS general substrate transporter like domains"/>
    <property type="match status" value="2"/>
</dbReference>
<feature type="transmembrane region" description="Helical" evidence="5">
    <location>
        <begin position="402"/>
        <end position="420"/>
    </location>
</feature>
<keyword evidence="4 5" id="KW-0472">Membrane</keyword>
<feature type="transmembrane region" description="Helical" evidence="5">
    <location>
        <begin position="212"/>
        <end position="229"/>
    </location>
</feature>
<feature type="transmembrane region" description="Helical" evidence="5">
    <location>
        <begin position="297"/>
        <end position="319"/>
    </location>
</feature>
<evidence type="ECO:0000313" key="7">
    <source>
        <dbReference type="EMBL" id="MCH6172419.1"/>
    </source>
</evidence>
<feature type="transmembrane region" description="Helical" evidence="5">
    <location>
        <begin position="20"/>
        <end position="44"/>
    </location>
</feature>
<evidence type="ECO:0000256" key="5">
    <source>
        <dbReference type="SAM" id="Phobius"/>
    </source>
</evidence>
<proteinExistence type="predicted"/>
<reference evidence="7 8" key="1">
    <citation type="submission" date="2022-03" db="EMBL/GenBank/DDBJ databases">
        <title>Pseudonocardia alaer sp. nov., a novel actinomycete isolated from reed forest soil.</title>
        <authorList>
            <person name="Wang L."/>
        </authorList>
    </citation>
    <scope>NUCLEOTIDE SEQUENCE [LARGE SCALE GENOMIC DNA]</scope>
    <source>
        <strain evidence="7 8">Y-16303</strain>
    </source>
</reference>
<accession>A0ABS9TV39</accession>
<feature type="transmembrane region" description="Helical" evidence="5">
    <location>
        <begin position="86"/>
        <end position="106"/>
    </location>
</feature>
<evidence type="ECO:0000256" key="1">
    <source>
        <dbReference type="ARBA" id="ARBA00004651"/>
    </source>
</evidence>
<name>A0ABS9TV39_9PSEU</name>
<feature type="transmembrane region" description="Helical" evidence="5">
    <location>
        <begin position="235"/>
        <end position="255"/>
    </location>
</feature>